<evidence type="ECO:0000313" key="2">
    <source>
        <dbReference type="EMBL" id="KIJ30139.1"/>
    </source>
</evidence>
<evidence type="ECO:0000313" key="3">
    <source>
        <dbReference type="Proteomes" id="UP000054279"/>
    </source>
</evidence>
<gene>
    <name evidence="2" type="ORF">M422DRAFT_268386</name>
</gene>
<dbReference type="HOGENOM" id="CLU_1644777_0_0_1"/>
<feature type="compositionally biased region" description="Basic and acidic residues" evidence="1">
    <location>
        <begin position="1"/>
        <end position="20"/>
    </location>
</feature>
<protein>
    <submittedName>
        <fullName evidence="2">Uncharacterized protein</fullName>
    </submittedName>
</protein>
<organism evidence="2 3">
    <name type="scientific">Sphaerobolus stellatus (strain SS14)</name>
    <dbReference type="NCBI Taxonomy" id="990650"/>
    <lineage>
        <taxon>Eukaryota</taxon>
        <taxon>Fungi</taxon>
        <taxon>Dikarya</taxon>
        <taxon>Basidiomycota</taxon>
        <taxon>Agaricomycotina</taxon>
        <taxon>Agaricomycetes</taxon>
        <taxon>Phallomycetidae</taxon>
        <taxon>Geastrales</taxon>
        <taxon>Sphaerobolaceae</taxon>
        <taxon>Sphaerobolus</taxon>
    </lineage>
</organism>
<feature type="region of interest" description="Disordered" evidence="1">
    <location>
        <begin position="1"/>
        <end position="69"/>
    </location>
</feature>
<proteinExistence type="predicted"/>
<keyword evidence="3" id="KW-1185">Reference proteome</keyword>
<reference evidence="2 3" key="1">
    <citation type="submission" date="2014-06" db="EMBL/GenBank/DDBJ databases">
        <title>Evolutionary Origins and Diversification of the Mycorrhizal Mutualists.</title>
        <authorList>
            <consortium name="DOE Joint Genome Institute"/>
            <consortium name="Mycorrhizal Genomics Consortium"/>
            <person name="Kohler A."/>
            <person name="Kuo A."/>
            <person name="Nagy L.G."/>
            <person name="Floudas D."/>
            <person name="Copeland A."/>
            <person name="Barry K.W."/>
            <person name="Cichocki N."/>
            <person name="Veneault-Fourrey C."/>
            <person name="LaButti K."/>
            <person name="Lindquist E.A."/>
            <person name="Lipzen A."/>
            <person name="Lundell T."/>
            <person name="Morin E."/>
            <person name="Murat C."/>
            <person name="Riley R."/>
            <person name="Ohm R."/>
            <person name="Sun H."/>
            <person name="Tunlid A."/>
            <person name="Henrissat B."/>
            <person name="Grigoriev I.V."/>
            <person name="Hibbett D.S."/>
            <person name="Martin F."/>
        </authorList>
    </citation>
    <scope>NUCLEOTIDE SEQUENCE [LARGE SCALE GENOMIC DNA]</scope>
    <source>
        <strain evidence="2 3">SS14</strain>
    </source>
</reference>
<accession>A0A0C9U724</accession>
<dbReference type="Proteomes" id="UP000054279">
    <property type="component" value="Unassembled WGS sequence"/>
</dbReference>
<dbReference type="EMBL" id="KN837268">
    <property type="protein sequence ID" value="KIJ30139.1"/>
    <property type="molecule type" value="Genomic_DNA"/>
</dbReference>
<name>A0A0C9U724_SPHS4</name>
<dbReference type="AlphaFoldDB" id="A0A0C9U724"/>
<evidence type="ECO:0000256" key="1">
    <source>
        <dbReference type="SAM" id="MobiDB-lite"/>
    </source>
</evidence>
<dbReference type="OrthoDB" id="2742740at2759"/>
<sequence>MDIDDKQVNESGHAELRENILDPSKSPQPPQESIGDISFDVDLKKRQDDFYPDPEPQIEPNNELSDEEEEISINRNLPINTPWNVSEGSDPLTDLFDASFIPAVDDIRLSVEFIRALQAAKLDNGDLDPIILERLRNPPDQQLKIEDEDELYFLEQFLATS</sequence>